<feature type="non-terminal residue" evidence="1">
    <location>
        <position position="91"/>
    </location>
</feature>
<evidence type="ECO:0000313" key="2">
    <source>
        <dbReference type="Proteomes" id="UP001497444"/>
    </source>
</evidence>
<keyword evidence="2" id="KW-1185">Reference proteome</keyword>
<evidence type="ECO:0000313" key="1">
    <source>
        <dbReference type="EMBL" id="CAK9272875.1"/>
    </source>
</evidence>
<sequence length="91" mass="11151">MTSEEFRNTISGMLTCGIDQRTICFQFWHFLQWSHLLTSMLRTYVMRRYNWQIPEVMNSYYLMPSIEDKHRHFICCDEPDTAWLYFTPLLN</sequence>
<proteinExistence type="predicted"/>
<name>A0ABP0X5I5_9BRYO</name>
<reference evidence="1" key="1">
    <citation type="submission" date="2024-02" db="EMBL/GenBank/DDBJ databases">
        <authorList>
            <consortium name="ELIXIR-Norway"/>
            <consortium name="Elixir Norway"/>
        </authorList>
    </citation>
    <scope>NUCLEOTIDE SEQUENCE</scope>
</reference>
<dbReference type="Proteomes" id="UP001497444">
    <property type="component" value="Chromosome 5"/>
</dbReference>
<feature type="non-terminal residue" evidence="1">
    <location>
        <position position="1"/>
    </location>
</feature>
<accession>A0ABP0X5I5</accession>
<dbReference type="EMBL" id="OZ020100">
    <property type="protein sequence ID" value="CAK9272875.1"/>
    <property type="molecule type" value="Genomic_DNA"/>
</dbReference>
<gene>
    <name evidence="1" type="ORF">CSSPJE1EN1_LOCUS18353</name>
</gene>
<organism evidence="1 2">
    <name type="scientific">Sphagnum jensenii</name>
    <dbReference type="NCBI Taxonomy" id="128206"/>
    <lineage>
        <taxon>Eukaryota</taxon>
        <taxon>Viridiplantae</taxon>
        <taxon>Streptophyta</taxon>
        <taxon>Embryophyta</taxon>
        <taxon>Bryophyta</taxon>
        <taxon>Sphagnophytina</taxon>
        <taxon>Sphagnopsida</taxon>
        <taxon>Sphagnales</taxon>
        <taxon>Sphagnaceae</taxon>
        <taxon>Sphagnum</taxon>
    </lineage>
</organism>
<protein>
    <submittedName>
        <fullName evidence="1">Uncharacterized protein</fullName>
    </submittedName>
</protein>